<dbReference type="Pfam" id="PF02926">
    <property type="entry name" value="THUMP"/>
    <property type="match status" value="1"/>
</dbReference>
<dbReference type="InterPro" id="IPR004114">
    <property type="entry name" value="THUMP_dom"/>
</dbReference>
<keyword evidence="9 11" id="KW-1015">Disulfide bond</keyword>
<dbReference type="PANTHER" id="PTHR43209">
    <property type="entry name" value="TRNA SULFURTRANSFERASE"/>
    <property type="match status" value="1"/>
</dbReference>
<dbReference type="EMBL" id="MASR01000001">
    <property type="protein sequence ID" value="OFE12879.1"/>
    <property type="molecule type" value="Genomic_DNA"/>
</dbReference>
<dbReference type="CDD" id="cd01712">
    <property type="entry name" value="PPase_ThiI"/>
    <property type="match status" value="1"/>
</dbReference>
<evidence type="ECO:0000256" key="8">
    <source>
        <dbReference type="ARBA" id="ARBA00022977"/>
    </source>
</evidence>
<dbReference type="InterPro" id="IPR003720">
    <property type="entry name" value="tRNA_STrfase"/>
</dbReference>
<dbReference type="STRING" id="1524254.PHACT_06775"/>
<dbReference type="Gene3D" id="3.40.50.620">
    <property type="entry name" value="HUPs"/>
    <property type="match status" value="1"/>
</dbReference>
<dbReference type="OrthoDB" id="9773948at2"/>
<evidence type="ECO:0000313" key="15">
    <source>
        <dbReference type="Proteomes" id="UP000175669"/>
    </source>
</evidence>
<evidence type="ECO:0000259" key="13">
    <source>
        <dbReference type="PROSITE" id="PS51165"/>
    </source>
</evidence>
<dbReference type="Gene3D" id="3.40.250.10">
    <property type="entry name" value="Rhodanese-like domain"/>
    <property type="match status" value="1"/>
</dbReference>
<dbReference type="PROSITE" id="PS51165">
    <property type="entry name" value="THUMP"/>
    <property type="match status" value="1"/>
</dbReference>
<comment type="caution">
    <text evidence="11">Lacks conserved residue(s) required for the propagation of feature annotation.</text>
</comment>
<name>A0A1E8CKC6_9GAMM</name>
<dbReference type="SUPFAM" id="SSF52402">
    <property type="entry name" value="Adenine nucleotide alpha hydrolases-like"/>
    <property type="match status" value="1"/>
</dbReference>
<dbReference type="InterPro" id="IPR020536">
    <property type="entry name" value="ThiI_AANH"/>
</dbReference>
<dbReference type="InterPro" id="IPR001763">
    <property type="entry name" value="Rhodanese-like_dom"/>
</dbReference>
<gene>
    <name evidence="11" type="primary">thiI</name>
    <name evidence="14" type="ORF">PHACT_06775</name>
</gene>
<evidence type="ECO:0000259" key="12">
    <source>
        <dbReference type="PROSITE" id="PS50206"/>
    </source>
</evidence>
<dbReference type="NCBIfam" id="TIGR00342">
    <property type="entry name" value="tRNA uracil 4-sulfurtransferase ThiI"/>
    <property type="match status" value="1"/>
</dbReference>
<keyword evidence="5 11" id="KW-0547">Nucleotide-binding</keyword>
<dbReference type="HAMAP" id="MF_00021">
    <property type="entry name" value="ThiI"/>
    <property type="match status" value="1"/>
</dbReference>
<dbReference type="CDD" id="cd11716">
    <property type="entry name" value="THUMP_ThiI"/>
    <property type="match status" value="1"/>
</dbReference>
<dbReference type="GO" id="GO:0000049">
    <property type="term" value="F:tRNA binding"/>
    <property type="evidence" value="ECO:0007669"/>
    <property type="project" value="UniProtKB-UniRule"/>
</dbReference>
<evidence type="ECO:0000256" key="10">
    <source>
        <dbReference type="ARBA" id="ARBA00023284"/>
    </source>
</evidence>
<dbReference type="PANTHER" id="PTHR43209:SF1">
    <property type="entry name" value="TRNA SULFURTRANSFERASE"/>
    <property type="match status" value="1"/>
</dbReference>
<evidence type="ECO:0000256" key="6">
    <source>
        <dbReference type="ARBA" id="ARBA00022840"/>
    </source>
</evidence>
<dbReference type="GO" id="GO:0009228">
    <property type="term" value="P:thiamine biosynthetic process"/>
    <property type="evidence" value="ECO:0007669"/>
    <property type="project" value="UniProtKB-KW"/>
</dbReference>
<evidence type="ECO:0000256" key="3">
    <source>
        <dbReference type="ARBA" id="ARBA00022555"/>
    </source>
</evidence>
<comment type="function">
    <text evidence="11">Catalyzes the ATP-dependent transfer of a sulfur to tRNA to produce 4-thiouridine in position 8 of tRNAs, which functions as a near-UV photosensor. Also catalyzes the transfer of sulfur to the sulfur carrier protein ThiS, forming ThiS-thiocarboxylate. This is a step in the synthesis of thiazole, in the thiamine biosynthesis pathway. The sulfur is donated as persulfide by IscS.</text>
</comment>
<dbReference type="SUPFAM" id="SSF143437">
    <property type="entry name" value="THUMP domain-like"/>
    <property type="match status" value="1"/>
</dbReference>
<dbReference type="GO" id="GO:0002937">
    <property type="term" value="P:tRNA 4-thiouridine biosynthesis"/>
    <property type="evidence" value="ECO:0007669"/>
    <property type="project" value="TreeGrafter"/>
</dbReference>
<dbReference type="PROSITE" id="PS50206">
    <property type="entry name" value="RHODANESE_3"/>
    <property type="match status" value="1"/>
</dbReference>
<feature type="active site" description="Cysteine persulfide intermediate" evidence="11">
    <location>
        <position position="458"/>
    </location>
</feature>
<comment type="catalytic activity">
    <reaction evidence="11">
        <text>[ThiI sulfur-carrier protein]-S-sulfanyl-L-cysteine + a uridine in tRNA + 2 reduced [2Fe-2S]-[ferredoxin] + ATP + H(+) = [ThiI sulfur-carrier protein]-L-cysteine + a 4-thiouridine in tRNA + 2 oxidized [2Fe-2S]-[ferredoxin] + AMP + diphosphate</text>
        <dbReference type="Rhea" id="RHEA:24176"/>
        <dbReference type="Rhea" id="RHEA-COMP:10000"/>
        <dbReference type="Rhea" id="RHEA-COMP:10001"/>
        <dbReference type="Rhea" id="RHEA-COMP:13337"/>
        <dbReference type="Rhea" id="RHEA-COMP:13338"/>
        <dbReference type="Rhea" id="RHEA-COMP:13339"/>
        <dbReference type="Rhea" id="RHEA-COMP:13340"/>
        <dbReference type="ChEBI" id="CHEBI:15378"/>
        <dbReference type="ChEBI" id="CHEBI:29950"/>
        <dbReference type="ChEBI" id="CHEBI:30616"/>
        <dbReference type="ChEBI" id="CHEBI:33019"/>
        <dbReference type="ChEBI" id="CHEBI:33737"/>
        <dbReference type="ChEBI" id="CHEBI:33738"/>
        <dbReference type="ChEBI" id="CHEBI:61963"/>
        <dbReference type="ChEBI" id="CHEBI:65315"/>
        <dbReference type="ChEBI" id="CHEBI:136798"/>
        <dbReference type="ChEBI" id="CHEBI:456215"/>
        <dbReference type="EC" id="2.8.1.4"/>
    </reaction>
</comment>
<accession>A0A1E8CKC6</accession>
<comment type="caution">
    <text evidence="14">The sequence shown here is derived from an EMBL/GenBank/DDBJ whole genome shotgun (WGS) entry which is preliminary data.</text>
</comment>
<dbReference type="CDD" id="cd00158">
    <property type="entry name" value="RHOD"/>
    <property type="match status" value="1"/>
</dbReference>
<comment type="catalytic activity">
    <reaction evidence="11">
        <text>[ThiS sulfur-carrier protein]-C-terminal Gly-Gly-AMP + S-sulfanyl-L-cysteinyl-[cysteine desulfurase] + AH2 = [ThiS sulfur-carrier protein]-C-terminal-Gly-aminoethanethioate + L-cysteinyl-[cysteine desulfurase] + A + AMP + 2 H(+)</text>
        <dbReference type="Rhea" id="RHEA:43340"/>
        <dbReference type="Rhea" id="RHEA-COMP:12157"/>
        <dbReference type="Rhea" id="RHEA-COMP:12158"/>
        <dbReference type="Rhea" id="RHEA-COMP:12910"/>
        <dbReference type="Rhea" id="RHEA-COMP:19908"/>
        <dbReference type="ChEBI" id="CHEBI:13193"/>
        <dbReference type="ChEBI" id="CHEBI:15378"/>
        <dbReference type="ChEBI" id="CHEBI:17499"/>
        <dbReference type="ChEBI" id="CHEBI:29950"/>
        <dbReference type="ChEBI" id="CHEBI:61963"/>
        <dbReference type="ChEBI" id="CHEBI:90618"/>
        <dbReference type="ChEBI" id="CHEBI:232372"/>
        <dbReference type="ChEBI" id="CHEBI:456215"/>
    </reaction>
</comment>
<feature type="domain" description="Rhodanese" evidence="12">
    <location>
        <begin position="406"/>
        <end position="482"/>
    </location>
</feature>
<dbReference type="Gene3D" id="3.30.2130.30">
    <property type="match status" value="1"/>
</dbReference>
<feature type="disulfide bond" description="Redox-active" evidence="11">
    <location>
        <begin position="346"/>
        <end position="458"/>
    </location>
</feature>
<keyword evidence="15" id="KW-1185">Reference proteome</keyword>
<dbReference type="InterPro" id="IPR036873">
    <property type="entry name" value="Rhodanese-like_dom_sf"/>
</dbReference>
<evidence type="ECO:0000256" key="11">
    <source>
        <dbReference type="HAMAP-Rule" id="MF_00021"/>
    </source>
</evidence>
<keyword evidence="7 11" id="KW-0694">RNA-binding</keyword>
<dbReference type="Proteomes" id="UP000175669">
    <property type="component" value="Unassembled WGS sequence"/>
</dbReference>
<comment type="pathway">
    <text evidence="11">Cofactor biosynthesis; thiamine diphosphate biosynthesis.</text>
</comment>
<dbReference type="Pfam" id="PF02568">
    <property type="entry name" value="ThiI"/>
    <property type="match status" value="1"/>
</dbReference>
<keyword evidence="2 11" id="KW-0963">Cytoplasm</keyword>
<feature type="binding site" evidence="11">
    <location>
        <position position="267"/>
    </location>
    <ligand>
        <name>ATP</name>
        <dbReference type="ChEBI" id="CHEBI:30616"/>
    </ligand>
</feature>
<dbReference type="NCBIfam" id="TIGR04271">
    <property type="entry name" value="ThiI_C_thiazole"/>
    <property type="match status" value="1"/>
</dbReference>
<feature type="binding site" evidence="11">
    <location>
        <position position="298"/>
    </location>
    <ligand>
        <name>ATP</name>
        <dbReference type="ChEBI" id="CHEBI:30616"/>
    </ligand>
</feature>
<protein>
    <recommendedName>
        <fullName evidence="11">tRNA sulfurtransferase</fullName>
        <ecNumber evidence="11">2.8.1.4</ecNumber>
    </recommendedName>
    <alternativeName>
        <fullName evidence="11">Sulfur carrier protein ThiS sulfurtransferase</fullName>
    </alternativeName>
    <alternativeName>
        <fullName evidence="11">Thiamine biosynthesis protein ThiI</fullName>
    </alternativeName>
    <alternativeName>
        <fullName evidence="11">tRNA 4-thiouridine synthase</fullName>
    </alternativeName>
</protein>
<evidence type="ECO:0000256" key="9">
    <source>
        <dbReference type="ARBA" id="ARBA00023157"/>
    </source>
</evidence>
<dbReference type="UniPathway" id="UPA00060"/>
<sequence length="486" mass="54955">MLYVIRFFPEITIKTRSVRQRLIKTLRRNLRILMGRIDSRISVTGDWDILEVETNTADETLLAQVVDVLRNTPGISLISQVSKQPLPDFDGILTEILPHYRDQLQGRSFAVRSKRQGNHDFSSMELERYLGAALLRETGASGVDLRQPDVTVRLEIRQQTLYVVTQQWRGLGGYPMGTQEPVLSLISGGFDSAVSSYLFMRRGVQTHFLFFNLGGKEHELAVKEVALYLWMRFGASHRVKFISVPFEPLLGEILTRVDSGHMAVVLKRMMIRAADQIAREMKLSALVTGECVAQVASQTLPNLNVIDQVTDMLVLRPLIVTDKQDIIDMARRIGTEEFSAQVPEYCGVVSVKPTTNAKLQRVLEEEAKLDIELISAAVAEREVQMIDRVVEVLEHRDVEPEQVTDVPAGAMVIDIRHPQEQERAPLSDEHYEVAVVPFYQLSTQFAMMDASRQYLLYCDKGMMSRLHASHLKDAGYQNVGVYRPSA</sequence>
<dbReference type="InterPro" id="IPR014729">
    <property type="entry name" value="Rossmann-like_a/b/a_fold"/>
</dbReference>
<evidence type="ECO:0000256" key="7">
    <source>
        <dbReference type="ARBA" id="ARBA00022884"/>
    </source>
</evidence>
<dbReference type="GO" id="GO:0005524">
    <property type="term" value="F:ATP binding"/>
    <property type="evidence" value="ECO:0007669"/>
    <property type="project" value="UniProtKB-UniRule"/>
</dbReference>
<feature type="binding site" evidence="11">
    <location>
        <begin position="185"/>
        <end position="186"/>
    </location>
    <ligand>
        <name>ATP</name>
        <dbReference type="ChEBI" id="CHEBI:30616"/>
    </ligand>
</feature>
<feature type="domain" description="THUMP" evidence="13">
    <location>
        <begin position="63"/>
        <end position="167"/>
    </location>
</feature>
<dbReference type="GO" id="GO:0140741">
    <property type="term" value="F:tRNA-uracil-4 sulfurtransferase activity"/>
    <property type="evidence" value="ECO:0007669"/>
    <property type="project" value="UniProtKB-EC"/>
</dbReference>
<dbReference type="SUPFAM" id="SSF52821">
    <property type="entry name" value="Rhodanese/Cell cycle control phosphatase"/>
    <property type="match status" value="1"/>
</dbReference>
<organism evidence="14 15">
    <name type="scientific">Pseudohongiella acticola</name>
    <dbReference type="NCBI Taxonomy" id="1524254"/>
    <lineage>
        <taxon>Bacteria</taxon>
        <taxon>Pseudomonadati</taxon>
        <taxon>Pseudomonadota</taxon>
        <taxon>Gammaproteobacteria</taxon>
        <taxon>Pseudomonadales</taxon>
        <taxon>Pseudohongiellaceae</taxon>
        <taxon>Pseudohongiella</taxon>
    </lineage>
</organism>
<keyword evidence="10 11" id="KW-0676">Redox-active center</keyword>
<proteinExistence type="inferred from homology"/>
<keyword evidence="6 11" id="KW-0067">ATP-binding</keyword>
<dbReference type="RefSeq" id="WP_070116488.1">
    <property type="nucleotide sequence ID" value="NZ_MASR01000001.1"/>
</dbReference>
<dbReference type="GO" id="GO:0009229">
    <property type="term" value="P:thiamine diphosphate biosynthetic process"/>
    <property type="evidence" value="ECO:0007669"/>
    <property type="project" value="UniProtKB-UniRule"/>
</dbReference>
<keyword evidence="3 11" id="KW-0820">tRNA-binding</keyword>
<keyword evidence="4 11" id="KW-0808">Transferase</keyword>
<dbReference type="AlphaFoldDB" id="A0A1E8CKC6"/>
<evidence type="ECO:0000256" key="4">
    <source>
        <dbReference type="ARBA" id="ARBA00022679"/>
    </source>
</evidence>
<dbReference type="InterPro" id="IPR026340">
    <property type="entry name" value="THII_Thiazole_biosynth_dom"/>
</dbReference>
<dbReference type="GO" id="GO:0052837">
    <property type="term" value="P:thiazole biosynthetic process"/>
    <property type="evidence" value="ECO:0007669"/>
    <property type="project" value="InterPro"/>
</dbReference>
<dbReference type="InterPro" id="IPR049961">
    <property type="entry name" value="ThiI_N"/>
</dbReference>
<dbReference type="InterPro" id="IPR049962">
    <property type="entry name" value="THUMP_ThiI"/>
</dbReference>
<keyword evidence="8 11" id="KW-0784">Thiamine biosynthesis</keyword>
<comment type="similarity">
    <text evidence="11">Belongs to the ThiI family.</text>
</comment>
<comment type="subcellular location">
    <subcellularLocation>
        <location evidence="1 11">Cytoplasm</location>
    </subcellularLocation>
</comment>
<dbReference type="SMART" id="SM00981">
    <property type="entry name" value="THUMP"/>
    <property type="match status" value="1"/>
</dbReference>
<reference evidence="15" key="1">
    <citation type="submission" date="2016-07" db="EMBL/GenBank/DDBJ databases">
        <authorList>
            <person name="Florea S."/>
            <person name="Webb J.S."/>
            <person name="Jaromczyk J."/>
            <person name="Schardl C.L."/>
        </authorList>
    </citation>
    <scope>NUCLEOTIDE SEQUENCE [LARGE SCALE GENOMIC DNA]</scope>
    <source>
        <strain evidence="15">KCTC 42131</strain>
    </source>
</reference>
<feature type="binding site" evidence="11">
    <location>
        <position position="289"/>
    </location>
    <ligand>
        <name>ATP</name>
        <dbReference type="ChEBI" id="CHEBI:30616"/>
    </ligand>
</feature>
<dbReference type="EC" id="2.8.1.4" evidence="11"/>
<evidence type="ECO:0000256" key="1">
    <source>
        <dbReference type="ARBA" id="ARBA00004496"/>
    </source>
</evidence>
<dbReference type="GO" id="GO:0004810">
    <property type="term" value="F:CCA tRNA nucleotidyltransferase activity"/>
    <property type="evidence" value="ECO:0007669"/>
    <property type="project" value="InterPro"/>
</dbReference>
<evidence type="ECO:0000256" key="5">
    <source>
        <dbReference type="ARBA" id="ARBA00022741"/>
    </source>
</evidence>
<evidence type="ECO:0000256" key="2">
    <source>
        <dbReference type="ARBA" id="ARBA00022490"/>
    </source>
</evidence>
<evidence type="ECO:0000313" key="14">
    <source>
        <dbReference type="EMBL" id="OFE12879.1"/>
    </source>
</evidence>
<dbReference type="GO" id="GO:0005829">
    <property type="term" value="C:cytosol"/>
    <property type="evidence" value="ECO:0007669"/>
    <property type="project" value="TreeGrafter"/>
</dbReference>
<dbReference type="InterPro" id="IPR050102">
    <property type="entry name" value="tRNA_sulfurtransferase_ThiI"/>
</dbReference>